<reference evidence="4 5" key="1">
    <citation type="submission" date="2016-11" db="EMBL/GenBank/DDBJ databases">
        <title>Rhizobium leguminosarum bv. viciae strain Vaf12 isolated from Vavilovia formosa root nodules from Russia, Dagestan.</title>
        <authorList>
            <person name="Kimeklis A."/>
        </authorList>
    </citation>
    <scope>NUCLEOTIDE SEQUENCE [LARGE SCALE GENOMIC DNA]</scope>
    <source>
        <strain evidence="4 5">Vaf-108</strain>
        <plasmid evidence="5">Plasmid unnamed8 sequence</plasmid>
    </source>
</reference>
<dbReference type="PANTHER" id="PTHR46565:SF20">
    <property type="entry name" value="COLD SHOCK DOMAIN-CONTAINING PROTEIN 4"/>
    <property type="match status" value="1"/>
</dbReference>
<evidence type="ECO:0000313" key="4">
    <source>
        <dbReference type="EMBL" id="API57760.1"/>
    </source>
</evidence>
<evidence type="ECO:0000256" key="1">
    <source>
        <dbReference type="RuleBase" id="RU000408"/>
    </source>
</evidence>
<sequence length="103" mass="11367">MPTGKVKWFDVTKGFGFIVPDAGGPDVFLHLSKVQESNLPTLETGAAIQYSLGHRHGKAYAEHLSTIVLKEEKAKPTPRSADDGPTNADPDDTFEKEWGLRRF</sequence>
<name>A0A1L3ZQ98_RHILE</name>
<protein>
    <submittedName>
        <fullName evidence="4">Cold-shock protein</fullName>
    </submittedName>
</protein>
<dbReference type="AlphaFoldDB" id="A0A1L3ZQ98"/>
<dbReference type="InterPro" id="IPR002059">
    <property type="entry name" value="CSP_DNA-bd"/>
</dbReference>
<dbReference type="InterPro" id="IPR011129">
    <property type="entry name" value="CSD"/>
</dbReference>
<feature type="domain" description="CSD" evidence="3">
    <location>
        <begin position="1"/>
        <end position="69"/>
    </location>
</feature>
<dbReference type="RefSeq" id="WP_072642752.1">
    <property type="nucleotide sequence ID" value="NZ_CP018236.1"/>
</dbReference>
<dbReference type="InterPro" id="IPR012340">
    <property type="entry name" value="NA-bd_OB-fold"/>
</dbReference>
<evidence type="ECO:0000256" key="2">
    <source>
        <dbReference type="SAM" id="MobiDB-lite"/>
    </source>
</evidence>
<dbReference type="Proteomes" id="UP000183050">
    <property type="component" value="Plasmid unnamed8"/>
</dbReference>
<dbReference type="Pfam" id="PF00313">
    <property type="entry name" value="CSD"/>
    <property type="match status" value="1"/>
</dbReference>
<keyword evidence="4" id="KW-0614">Plasmid</keyword>
<accession>A0A1L3ZQ98</accession>
<dbReference type="CDD" id="cd04458">
    <property type="entry name" value="CSP_CDS"/>
    <property type="match status" value="1"/>
</dbReference>
<organism evidence="4 5">
    <name type="scientific">Rhizobium leguminosarum</name>
    <dbReference type="NCBI Taxonomy" id="384"/>
    <lineage>
        <taxon>Bacteria</taxon>
        <taxon>Pseudomonadati</taxon>
        <taxon>Pseudomonadota</taxon>
        <taxon>Alphaproteobacteria</taxon>
        <taxon>Hyphomicrobiales</taxon>
        <taxon>Rhizobiaceae</taxon>
        <taxon>Rhizobium/Agrobacterium group</taxon>
        <taxon>Rhizobium</taxon>
    </lineage>
</organism>
<dbReference type="PROSITE" id="PS00352">
    <property type="entry name" value="CSD_1"/>
    <property type="match status" value="1"/>
</dbReference>
<dbReference type="Gene3D" id="2.40.50.140">
    <property type="entry name" value="Nucleic acid-binding proteins"/>
    <property type="match status" value="1"/>
</dbReference>
<evidence type="ECO:0000259" key="3">
    <source>
        <dbReference type="PROSITE" id="PS51857"/>
    </source>
</evidence>
<dbReference type="SMART" id="SM00357">
    <property type="entry name" value="CSP"/>
    <property type="match status" value="1"/>
</dbReference>
<dbReference type="PANTHER" id="PTHR46565">
    <property type="entry name" value="COLD SHOCK DOMAIN PROTEIN 2"/>
    <property type="match status" value="1"/>
</dbReference>
<dbReference type="PRINTS" id="PR00050">
    <property type="entry name" value="COLDSHOCK"/>
</dbReference>
<dbReference type="SUPFAM" id="SSF50249">
    <property type="entry name" value="Nucleic acid-binding proteins"/>
    <property type="match status" value="1"/>
</dbReference>
<dbReference type="PROSITE" id="PS51857">
    <property type="entry name" value="CSD_2"/>
    <property type="match status" value="1"/>
</dbReference>
<dbReference type="InterPro" id="IPR019844">
    <property type="entry name" value="CSD_CS"/>
</dbReference>
<evidence type="ECO:0000313" key="5">
    <source>
        <dbReference type="Proteomes" id="UP000183050"/>
    </source>
</evidence>
<dbReference type="EMBL" id="CP018236">
    <property type="protein sequence ID" value="API57760.1"/>
    <property type="molecule type" value="Genomic_DNA"/>
</dbReference>
<geneLocation type="plasmid" evidence="5">
    <name>unnamed8 sequence</name>
</geneLocation>
<proteinExistence type="predicted"/>
<feature type="compositionally biased region" description="Basic and acidic residues" evidence="2">
    <location>
        <begin position="93"/>
        <end position="103"/>
    </location>
</feature>
<gene>
    <name evidence="4" type="ORF">BMW22_41605</name>
</gene>
<dbReference type="GO" id="GO:0005829">
    <property type="term" value="C:cytosol"/>
    <property type="evidence" value="ECO:0007669"/>
    <property type="project" value="UniProtKB-ARBA"/>
</dbReference>
<comment type="subcellular location">
    <subcellularLocation>
        <location evidence="1">Cytoplasm</location>
    </subcellularLocation>
</comment>
<feature type="region of interest" description="Disordered" evidence="2">
    <location>
        <begin position="71"/>
        <end position="103"/>
    </location>
</feature>
<dbReference type="GO" id="GO:0003676">
    <property type="term" value="F:nucleic acid binding"/>
    <property type="evidence" value="ECO:0007669"/>
    <property type="project" value="InterPro"/>
</dbReference>